<evidence type="ECO:0000313" key="4">
    <source>
        <dbReference type="EMBL" id="RZC53240.1"/>
    </source>
</evidence>
<dbReference type="InterPro" id="IPR050796">
    <property type="entry name" value="SCF_F-box_component"/>
</dbReference>
<evidence type="ECO:0000256" key="1">
    <source>
        <dbReference type="SAM" id="MobiDB-lite"/>
    </source>
</evidence>
<dbReference type="InterPro" id="IPR001810">
    <property type="entry name" value="F-box_dom"/>
</dbReference>
<evidence type="ECO:0000313" key="5">
    <source>
        <dbReference type="Proteomes" id="UP000316621"/>
    </source>
</evidence>
<dbReference type="InterPro" id="IPR017451">
    <property type="entry name" value="F-box-assoc_interact_dom"/>
</dbReference>
<evidence type="ECO:0008006" key="6">
    <source>
        <dbReference type="Google" id="ProtNLM"/>
    </source>
</evidence>
<dbReference type="Proteomes" id="UP000316621">
    <property type="component" value="Chromosome 3"/>
</dbReference>
<accession>A0A4Y7IZM1</accession>
<feature type="compositionally biased region" description="Acidic residues" evidence="1">
    <location>
        <begin position="349"/>
        <end position="360"/>
    </location>
</feature>
<gene>
    <name evidence="4" type="ORF">C5167_012101</name>
</gene>
<feature type="compositionally biased region" description="Acidic residues" evidence="1">
    <location>
        <begin position="403"/>
        <end position="414"/>
    </location>
</feature>
<dbReference type="CDD" id="cd22157">
    <property type="entry name" value="F-box_AtFBW1-like"/>
    <property type="match status" value="1"/>
</dbReference>
<dbReference type="OMA" id="ELICIWN"/>
<dbReference type="InterPro" id="IPR036047">
    <property type="entry name" value="F-box-like_dom_sf"/>
</dbReference>
<evidence type="ECO:0000259" key="2">
    <source>
        <dbReference type="Pfam" id="PF00646"/>
    </source>
</evidence>
<dbReference type="Pfam" id="PF07734">
    <property type="entry name" value="FBA_1"/>
    <property type="match status" value="1"/>
</dbReference>
<dbReference type="NCBIfam" id="TIGR01640">
    <property type="entry name" value="F_box_assoc_1"/>
    <property type="match status" value="1"/>
</dbReference>
<feature type="region of interest" description="Disordered" evidence="1">
    <location>
        <begin position="340"/>
        <end position="424"/>
    </location>
</feature>
<name>A0A4Y7IZM1_PAPSO</name>
<sequence>MEKLQAQDILINIFIRLPVKSLLRFRCVSKAWCKLLKDPYLVKKHLARTIELHKFSVMMHSDPAYDPSSSTLSNCVRINYPYKKIVGITFWGTCNGFICISPGGEDVVVLWNPATMEYKEVPIEYPDDEFCYVHHGFGTYNDEIDDFKIVRFEGVDDEYFCEVKVYTLKSNSWRRLENIPYQLSRGDMDMAQVIINGAMHFLADTDSKGNRLVIVSFDFKDEKFDEMPLPSFCKDYETSLCSLGDSLCLVGSMFNESHVVVWEMKTYGVTESWAELFTIDHETIGDYFNQLFPLQVVKNGKILLGYDDGEVGFHLDLYDIQRGTSTNLKTHADQHNSFAASTYVGPPEIDSEEGSEENDDDVGREAEIDDFRDWEASARTIDLDSLNPGPHVGHVERGNSENYDGDDDEDEEEEETKKEKEEDL</sequence>
<proteinExistence type="predicted"/>
<dbReference type="InterPro" id="IPR006527">
    <property type="entry name" value="F-box-assoc_dom_typ1"/>
</dbReference>
<dbReference type="Pfam" id="PF00646">
    <property type="entry name" value="F-box"/>
    <property type="match status" value="1"/>
</dbReference>
<dbReference type="PANTHER" id="PTHR31672:SF13">
    <property type="entry name" value="F-BOX PROTEIN CPR30-LIKE"/>
    <property type="match status" value="1"/>
</dbReference>
<feature type="compositionally biased region" description="Basic and acidic residues" evidence="1">
    <location>
        <begin position="415"/>
        <end position="424"/>
    </location>
</feature>
<organism evidence="4 5">
    <name type="scientific">Papaver somniferum</name>
    <name type="common">Opium poppy</name>
    <dbReference type="NCBI Taxonomy" id="3469"/>
    <lineage>
        <taxon>Eukaryota</taxon>
        <taxon>Viridiplantae</taxon>
        <taxon>Streptophyta</taxon>
        <taxon>Embryophyta</taxon>
        <taxon>Tracheophyta</taxon>
        <taxon>Spermatophyta</taxon>
        <taxon>Magnoliopsida</taxon>
        <taxon>Ranunculales</taxon>
        <taxon>Papaveraceae</taxon>
        <taxon>Papaveroideae</taxon>
        <taxon>Papaver</taxon>
    </lineage>
</organism>
<dbReference type="SUPFAM" id="SSF50965">
    <property type="entry name" value="Galactose oxidase, central domain"/>
    <property type="match status" value="1"/>
</dbReference>
<keyword evidence="5" id="KW-1185">Reference proteome</keyword>
<dbReference type="InterPro" id="IPR015915">
    <property type="entry name" value="Kelch-typ_b-propeller"/>
</dbReference>
<dbReference type="InterPro" id="IPR011043">
    <property type="entry name" value="Gal_Oxase/kelch_b-propeller"/>
</dbReference>
<feature type="domain" description="F-box associated beta-propeller type 1" evidence="3">
    <location>
        <begin position="85"/>
        <end position="288"/>
    </location>
</feature>
<feature type="domain" description="F-box" evidence="2">
    <location>
        <begin position="8"/>
        <end position="43"/>
    </location>
</feature>
<dbReference type="AlphaFoldDB" id="A0A4Y7IZM1"/>
<dbReference type="EMBL" id="CM010717">
    <property type="protein sequence ID" value="RZC53240.1"/>
    <property type="molecule type" value="Genomic_DNA"/>
</dbReference>
<dbReference type="PANTHER" id="PTHR31672">
    <property type="entry name" value="BNACNNG10540D PROTEIN"/>
    <property type="match status" value="1"/>
</dbReference>
<dbReference type="Gene3D" id="2.120.10.80">
    <property type="entry name" value="Kelch-type beta propeller"/>
    <property type="match status" value="1"/>
</dbReference>
<reference evidence="4 5" key="1">
    <citation type="journal article" date="2018" name="Science">
        <title>The opium poppy genome and morphinan production.</title>
        <authorList>
            <person name="Guo L."/>
            <person name="Winzer T."/>
            <person name="Yang X."/>
            <person name="Li Y."/>
            <person name="Ning Z."/>
            <person name="He Z."/>
            <person name="Teodor R."/>
            <person name="Lu Y."/>
            <person name="Bowser T.A."/>
            <person name="Graham I.A."/>
            <person name="Ye K."/>
        </authorList>
    </citation>
    <scope>NUCLEOTIDE SEQUENCE [LARGE SCALE GENOMIC DNA]</scope>
    <source>
        <strain evidence="5">cv. HN1</strain>
        <tissue evidence="4">Leaves</tissue>
    </source>
</reference>
<dbReference type="Gramene" id="RZC53240">
    <property type="protein sequence ID" value="RZC53240"/>
    <property type="gene ID" value="C5167_012101"/>
</dbReference>
<dbReference type="Gene3D" id="1.20.1280.50">
    <property type="match status" value="1"/>
</dbReference>
<dbReference type="SUPFAM" id="SSF81383">
    <property type="entry name" value="F-box domain"/>
    <property type="match status" value="1"/>
</dbReference>
<protein>
    <recommendedName>
        <fullName evidence="6">F-box domain-containing protein</fullName>
    </recommendedName>
</protein>
<feature type="compositionally biased region" description="Basic and acidic residues" evidence="1">
    <location>
        <begin position="361"/>
        <end position="376"/>
    </location>
</feature>
<evidence type="ECO:0000259" key="3">
    <source>
        <dbReference type="Pfam" id="PF07734"/>
    </source>
</evidence>